<dbReference type="AlphaFoldDB" id="A0A7T2TKV8"/>
<feature type="domain" description="Deoxyribonuclease NucA/NucB" evidence="1">
    <location>
        <begin position="12"/>
        <end position="50"/>
    </location>
</feature>
<protein>
    <recommendedName>
        <fullName evidence="1">Deoxyribonuclease NucA/NucB domain-containing protein</fullName>
    </recommendedName>
</protein>
<evidence type="ECO:0000313" key="3">
    <source>
        <dbReference type="Proteomes" id="UP000594979"/>
    </source>
</evidence>
<sequence>MDDKAYPVGAKGAKGFSACMIPTKENSGAGADLSNFYKQSRILTGDAFHVQFY</sequence>
<dbReference type="KEGG" id="bcau:I6G59_16575"/>
<gene>
    <name evidence="2" type="ORF">I6G59_16575</name>
</gene>
<proteinExistence type="predicted"/>
<evidence type="ECO:0000313" key="2">
    <source>
        <dbReference type="EMBL" id="QPS35624.1"/>
    </source>
</evidence>
<name>A0A7T2TKV8_9MICO</name>
<dbReference type="Pfam" id="PF14040">
    <property type="entry name" value="DNase_NucA_NucB"/>
    <property type="match status" value="1"/>
</dbReference>
<accession>A0A7T2TKV8</accession>
<evidence type="ECO:0000259" key="1">
    <source>
        <dbReference type="Pfam" id="PF14040"/>
    </source>
</evidence>
<dbReference type="EMBL" id="CP065682">
    <property type="protein sequence ID" value="QPS35624.1"/>
    <property type="molecule type" value="Genomic_DNA"/>
</dbReference>
<organism evidence="2 3">
    <name type="scientific">Brevibacterium casei</name>
    <dbReference type="NCBI Taxonomy" id="33889"/>
    <lineage>
        <taxon>Bacteria</taxon>
        <taxon>Bacillati</taxon>
        <taxon>Actinomycetota</taxon>
        <taxon>Actinomycetes</taxon>
        <taxon>Micrococcales</taxon>
        <taxon>Brevibacteriaceae</taxon>
        <taxon>Brevibacterium</taxon>
    </lineage>
</organism>
<dbReference type="InterPro" id="IPR029476">
    <property type="entry name" value="DNase_NucA_NucB"/>
</dbReference>
<dbReference type="Proteomes" id="UP000594979">
    <property type="component" value="Chromosome"/>
</dbReference>
<reference evidence="2 3" key="1">
    <citation type="submission" date="2020-12" db="EMBL/GenBank/DDBJ databases">
        <title>FDA dAtabase for Regulatory Grade micrObial Sequences (FDA-ARGOS): Supporting development and validation of Infectious Disease Dx tests.</title>
        <authorList>
            <person name="Sproer C."/>
            <person name="Gronow S."/>
            <person name="Severitt S."/>
            <person name="Schroder I."/>
            <person name="Tallon L."/>
            <person name="Sadzewicz L."/>
            <person name="Zhao X."/>
            <person name="Boylan J."/>
            <person name="Ott S."/>
            <person name="Bowen H."/>
            <person name="Vavikolanu K."/>
            <person name="Mehta A."/>
            <person name="Aluvathingal J."/>
            <person name="Nadendla S."/>
            <person name="Lowell S."/>
            <person name="Myers T."/>
            <person name="Yan Y."/>
            <person name="Sichtig H."/>
        </authorList>
    </citation>
    <scope>NUCLEOTIDE SEQUENCE [LARGE SCALE GENOMIC DNA]</scope>
    <source>
        <strain evidence="2 3">FDAARGOS_902</strain>
    </source>
</reference>